<proteinExistence type="predicted"/>
<accession>A0A4Q7V3C0</accession>
<comment type="subcellular location">
    <subcellularLocation>
        <location evidence="1">Membrane</location>
        <topology evidence="1">Multi-pass membrane protein</topology>
    </subcellularLocation>
</comment>
<feature type="transmembrane region" description="Helical" evidence="5">
    <location>
        <begin position="23"/>
        <end position="44"/>
    </location>
</feature>
<feature type="domain" description="Integral membrane bound transporter" evidence="6">
    <location>
        <begin position="42"/>
        <end position="162"/>
    </location>
</feature>
<dbReference type="EMBL" id="SHKL01000001">
    <property type="protein sequence ID" value="RZT89092.1"/>
    <property type="molecule type" value="Genomic_DNA"/>
</dbReference>
<keyword evidence="2 5" id="KW-0812">Transmembrane</keyword>
<evidence type="ECO:0000256" key="2">
    <source>
        <dbReference type="ARBA" id="ARBA00022692"/>
    </source>
</evidence>
<protein>
    <submittedName>
        <fullName evidence="7">Uncharacterized membrane protein YgaE (UPF0421/DUF939 family)</fullName>
    </submittedName>
</protein>
<keyword evidence="4 5" id="KW-0472">Membrane</keyword>
<dbReference type="OrthoDB" id="5198202at2"/>
<dbReference type="GO" id="GO:0016020">
    <property type="term" value="C:membrane"/>
    <property type="evidence" value="ECO:0007669"/>
    <property type="project" value="UniProtKB-SubCell"/>
</dbReference>
<feature type="transmembrane region" description="Helical" evidence="5">
    <location>
        <begin position="152"/>
        <end position="171"/>
    </location>
</feature>
<evidence type="ECO:0000256" key="4">
    <source>
        <dbReference type="ARBA" id="ARBA00023136"/>
    </source>
</evidence>
<evidence type="ECO:0000256" key="5">
    <source>
        <dbReference type="SAM" id="Phobius"/>
    </source>
</evidence>
<feature type="transmembrane region" description="Helical" evidence="5">
    <location>
        <begin position="50"/>
        <end position="68"/>
    </location>
</feature>
<evidence type="ECO:0000313" key="7">
    <source>
        <dbReference type="EMBL" id="RZT89092.1"/>
    </source>
</evidence>
<dbReference type="AlphaFoldDB" id="A0A4Q7V3C0"/>
<evidence type="ECO:0000256" key="1">
    <source>
        <dbReference type="ARBA" id="ARBA00004141"/>
    </source>
</evidence>
<evidence type="ECO:0000259" key="6">
    <source>
        <dbReference type="Pfam" id="PF13515"/>
    </source>
</evidence>
<feature type="transmembrane region" description="Helical" evidence="5">
    <location>
        <begin position="75"/>
        <end position="93"/>
    </location>
</feature>
<dbReference type="Proteomes" id="UP000291591">
    <property type="component" value="Unassembled WGS sequence"/>
</dbReference>
<organism evidence="7 8">
    <name type="scientific">Pseudonocardia sediminis</name>
    <dbReference type="NCBI Taxonomy" id="1397368"/>
    <lineage>
        <taxon>Bacteria</taxon>
        <taxon>Bacillati</taxon>
        <taxon>Actinomycetota</taxon>
        <taxon>Actinomycetes</taxon>
        <taxon>Pseudonocardiales</taxon>
        <taxon>Pseudonocardiaceae</taxon>
        <taxon>Pseudonocardia</taxon>
    </lineage>
</organism>
<evidence type="ECO:0000313" key="8">
    <source>
        <dbReference type="Proteomes" id="UP000291591"/>
    </source>
</evidence>
<dbReference type="Pfam" id="PF13515">
    <property type="entry name" value="FUSC_2"/>
    <property type="match status" value="1"/>
</dbReference>
<feature type="transmembrane region" description="Helical" evidence="5">
    <location>
        <begin position="99"/>
        <end position="116"/>
    </location>
</feature>
<reference evidence="7 8" key="1">
    <citation type="submission" date="2019-02" db="EMBL/GenBank/DDBJ databases">
        <title>Sequencing the genomes of 1000 actinobacteria strains.</title>
        <authorList>
            <person name="Klenk H.-P."/>
        </authorList>
    </citation>
    <scope>NUCLEOTIDE SEQUENCE [LARGE SCALE GENOMIC DNA]</scope>
    <source>
        <strain evidence="7 8">DSM 45779</strain>
    </source>
</reference>
<keyword evidence="8" id="KW-1185">Reference proteome</keyword>
<sequence>MTGAVGRTGSRVRRRVELGLRRLRASALPIVQCAVAAGLALYVAGDLVGHARPFFAPIAAVISLGLTLNSRVRRAAELVVGVSLGVLVGDLLIAQIGSGVWQLALVVALAMAIAVFTDGGTLIVAQAGASAVLVTTLLPPGETGGIDRCVDALIGGAAGILIAALIPVNPIRIVHREARRALDELVAVLHDVAVALRENDRDAASAALDRSRDTQPMIDEMRAAVRSASEVASVSPLRRPRRRMLQRYRELAERTDYAVRNLRVLTRRALTAIEDGEPVPDGLADTLDELGTAVGALIGELGVDGDRERARGAIRDAAHRAAALAEDPGLPYGPSAAVLVAQVRSIAVDLLQATGLDRAQAQQALRETP</sequence>
<evidence type="ECO:0000256" key="3">
    <source>
        <dbReference type="ARBA" id="ARBA00022989"/>
    </source>
</evidence>
<name>A0A4Q7V3C0_PSEST</name>
<dbReference type="InterPro" id="IPR049453">
    <property type="entry name" value="Memb_transporter_dom"/>
</dbReference>
<keyword evidence="3 5" id="KW-1133">Transmembrane helix</keyword>
<dbReference type="RefSeq" id="WP_130293379.1">
    <property type="nucleotide sequence ID" value="NZ_SHKL01000001.1"/>
</dbReference>
<comment type="caution">
    <text evidence="7">The sequence shown here is derived from an EMBL/GenBank/DDBJ whole genome shotgun (WGS) entry which is preliminary data.</text>
</comment>
<gene>
    <name evidence="7" type="ORF">EV383_6049</name>
</gene>